<gene>
    <name evidence="10" type="ORF">ACAOBT_LOCUS8665</name>
</gene>
<evidence type="ECO:0000256" key="2">
    <source>
        <dbReference type="ARBA" id="ARBA00022525"/>
    </source>
</evidence>
<accession>A0A9P0P756</accession>
<feature type="domain" description="Peptidase S1" evidence="9">
    <location>
        <begin position="170"/>
        <end position="409"/>
    </location>
</feature>
<evidence type="ECO:0000313" key="10">
    <source>
        <dbReference type="EMBL" id="CAH1969971.1"/>
    </source>
</evidence>
<dbReference type="OrthoDB" id="6339452at2759"/>
<keyword evidence="4 7" id="KW-0378">Hydrolase</keyword>
<evidence type="ECO:0000256" key="3">
    <source>
        <dbReference type="ARBA" id="ARBA00022670"/>
    </source>
</evidence>
<dbReference type="InterPro" id="IPR009003">
    <property type="entry name" value="Peptidase_S1_PA"/>
</dbReference>
<evidence type="ECO:0000256" key="4">
    <source>
        <dbReference type="ARBA" id="ARBA00022801"/>
    </source>
</evidence>
<dbReference type="AlphaFoldDB" id="A0A9P0P756"/>
<dbReference type="Gene3D" id="2.40.10.10">
    <property type="entry name" value="Trypsin-like serine proteases"/>
    <property type="match status" value="1"/>
</dbReference>
<dbReference type="FunFam" id="2.40.10.10:FF:000015">
    <property type="entry name" value="Atrial natriuretic peptide-converting enzyme"/>
    <property type="match status" value="1"/>
</dbReference>
<dbReference type="Pfam" id="PF00089">
    <property type="entry name" value="Trypsin"/>
    <property type="match status" value="1"/>
</dbReference>
<proteinExistence type="predicted"/>
<dbReference type="SUPFAM" id="SSF50494">
    <property type="entry name" value="Trypsin-like serine proteases"/>
    <property type="match status" value="1"/>
</dbReference>
<dbReference type="GO" id="GO:0005615">
    <property type="term" value="C:extracellular space"/>
    <property type="evidence" value="ECO:0007669"/>
    <property type="project" value="TreeGrafter"/>
</dbReference>
<keyword evidence="3 7" id="KW-0645">Protease</keyword>
<comment type="caution">
    <text evidence="10">The sequence shown here is derived from an EMBL/GenBank/DDBJ whole genome shotgun (WGS) entry which is preliminary data.</text>
</comment>
<dbReference type="PRINTS" id="PR00722">
    <property type="entry name" value="CHYMOTRYPSIN"/>
</dbReference>
<dbReference type="CDD" id="cd00190">
    <property type="entry name" value="Tryp_SPc"/>
    <property type="match status" value="1"/>
</dbReference>
<name>A0A9P0P756_ACAOB</name>
<keyword evidence="6" id="KW-1015">Disulfide bond</keyword>
<evidence type="ECO:0000256" key="8">
    <source>
        <dbReference type="SAM" id="SignalP"/>
    </source>
</evidence>
<dbReference type="EMBL" id="CAKOFQ010006768">
    <property type="protein sequence ID" value="CAH1969971.1"/>
    <property type="molecule type" value="Genomic_DNA"/>
</dbReference>
<dbReference type="PROSITE" id="PS00134">
    <property type="entry name" value="TRYPSIN_HIS"/>
    <property type="match status" value="1"/>
</dbReference>
<keyword evidence="5 7" id="KW-0720">Serine protease</keyword>
<feature type="chain" id="PRO_5040253547" description="Peptidase S1 domain-containing protein" evidence="8">
    <location>
        <begin position="21"/>
        <end position="412"/>
    </location>
</feature>
<dbReference type="GO" id="GO:0006508">
    <property type="term" value="P:proteolysis"/>
    <property type="evidence" value="ECO:0007669"/>
    <property type="project" value="UniProtKB-KW"/>
</dbReference>
<keyword evidence="2" id="KW-0964">Secreted</keyword>
<dbReference type="SMART" id="SM00020">
    <property type="entry name" value="Tryp_SPc"/>
    <property type="match status" value="1"/>
</dbReference>
<reference evidence="10" key="1">
    <citation type="submission" date="2022-03" db="EMBL/GenBank/DDBJ databases">
        <authorList>
            <person name="Sayadi A."/>
        </authorList>
    </citation>
    <scope>NUCLEOTIDE SEQUENCE</scope>
</reference>
<organism evidence="10 11">
    <name type="scientific">Acanthoscelides obtectus</name>
    <name type="common">Bean weevil</name>
    <name type="synonym">Bruchus obtectus</name>
    <dbReference type="NCBI Taxonomy" id="200917"/>
    <lineage>
        <taxon>Eukaryota</taxon>
        <taxon>Metazoa</taxon>
        <taxon>Ecdysozoa</taxon>
        <taxon>Arthropoda</taxon>
        <taxon>Hexapoda</taxon>
        <taxon>Insecta</taxon>
        <taxon>Pterygota</taxon>
        <taxon>Neoptera</taxon>
        <taxon>Endopterygota</taxon>
        <taxon>Coleoptera</taxon>
        <taxon>Polyphaga</taxon>
        <taxon>Cucujiformia</taxon>
        <taxon>Chrysomeloidea</taxon>
        <taxon>Chrysomelidae</taxon>
        <taxon>Bruchinae</taxon>
        <taxon>Bruchini</taxon>
        <taxon>Acanthoscelides</taxon>
    </lineage>
</organism>
<dbReference type="InterPro" id="IPR050127">
    <property type="entry name" value="Serine_Proteases_S1"/>
</dbReference>
<dbReference type="GO" id="GO:0004252">
    <property type="term" value="F:serine-type endopeptidase activity"/>
    <property type="evidence" value="ECO:0007669"/>
    <property type="project" value="InterPro"/>
</dbReference>
<evidence type="ECO:0000259" key="9">
    <source>
        <dbReference type="PROSITE" id="PS50240"/>
    </source>
</evidence>
<evidence type="ECO:0000256" key="5">
    <source>
        <dbReference type="ARBA" id="ARBA00022825"/>
    </source>
</evidence>
<comment type="subcellular location">
    <subcellularLocation>
        <location evidence="1">Secreted</location>
    </subcellularLocation>
</comment>
<dbReference type="InterPro" id="IPR001254">
    <property type="entry name" value="Trypsin_dom"/>
</dbReference>
<dbReference type="PROSITE" id="PS00135">
    <property type="entry name" value="TRYPSIN_SER"/>
    <property type="match status" value="1"/>
</dbReference>
<keyword evidence="8" id="KW-0732">Signal</keyword>
<evidence type="ECO:0000256" key="6">
    <source>
        <dbReference type="ARBA" id="ARBA00023157"/>
    </source>
</evidence>
<dbReference type="InterPro" id="IPR033116">
    <property type="entry name" value="TRYPSIN_SER"/>
</dbReference>
<dbReference type="InterPro" id="IPR043504">
    <property type="entry name" value="Peptidase_S1_PA_chymotrypsin"/>
</dbReference>
<dbReference type="PANTHER" id="PTHR24264">
    <property type="entry name" value="TRYPSIN-RELATED"/>
    <property type="match status" value="1"/>
</dbReference>
<evidence type="ECO:0000313" key="11">
    <source>
        <dbReference type="Proteomes" id="UP001152888"/>
    </source>
</evidence>
<dbReference type="PROSITE" id="PS50240">
    <property type="entry name" value="TRYPSIN_DOM"/>
    <property type="match status" value="1"/>
</dbReference>
<dbReference type="Proteomes" id="UP001152888">
    <property type="component" value="Unassembled WGS sequence"/>
</dbReference>
<dbReference type="InterPro" id="IPR018114">
    <property type="entry name" value="TRYPSIN_HIS"/>
</dbReference>
<evidence type="ECO:0000256" key="1">
    <source>
        <dbReference type="ARBA" id="ARBA00004613"/>
    </source>
</evidence>
<evidence type="ECO:0000256" key="7">
    <source>
        <dbReference type="RuleBase" id="RU363034"/>
    </source>
</evidence>
<dbReference type="PANTHER" id="PTHR24264:SF65">
    <property type="entry name" value="SRCR DOMAIN-CONTAINING PROTEIN"/>
    <property type="match status" value="1"/>
</dbReference>
<dbReference type="InterPro" id="IPR001314">
    <property type="entry name" value="Peptidase_S1A"/>
</dbReference>
<protein>
    <recommendedName>
        <fullName evidence="9">Peptidase S1 domain-containing protein</fullName>
    </recommendedName>
</protein>
<sequence length="412" mass="46216">MFFKILEFSVLLCIGHLVYAQVGDRCFFQGRNKEGICKLFHDCRSAEEGARRDIEPTVCGYQRNTIIVCCEDSNRNENYNNYQSHNYSPQTNEDPYRPETSDFIFPDQELPIRDRDPIKENTGSSRISEQKCKEYNKAIVGEVQVLPLVANPQPISIKINKCDHNSVPLIVGGKPAQSGKYPFMAALGFNTDEKWLCGGTLISHRFILTAAHCTSSRSGSPVVVRLGALYLSQETSTSEDYRVADIIVHPNYRYPEKYNDIALIRVERDIKFTKYVRPACLYTKDHISQKAAIATGWGRIDYAGETSDRLLEVNLNIYDNSLCQKAYRNNNGLANGITSTMICAGELKGGKDTCQGDSGGPLVVSDKENQCQFYVVGVTSFGKSCGQVNTPAVYTRVSKYVSWIEKHVWNNA</sequence>
<keyword evidence="11" id="KW-1185">Reference proteome</keyword>
<feature type="signal peptide" evidence="8">
    <location>
        <begin position="1"/>
        <end position="20"/>
    </location>
</feature>